<gene>
    <name evidence="1" type="ORF">LCGC14_1921910</name>
</gene>
<comment type="caution">
    <text evidence="1">The sequence shown here is derived from an EMBL/GenBank/DDBJ whole genome shotgun (WGS) entry which is preliminary data.</text>
</comment>
<reference evidence="1" key="1">
    <citation type="journal article" date="2015" name="Nature">
        <title>Complex archaea that bridge the gap between prokaryotes and eukaryotes.</title>
        <authorList>
            <person name="Spang A."/>
            <person name="Saw J.H."/>
            <person name="Jorgensen S.L."/>
            <person name="Zaremba-Niedzwiedzka K."/>
            <person name="Martijn J."/>
            <person name="Lind A.E."/>
            <person name="van Eijk R."/>
            <person name="Schleper C."/>
            <person name="Guy L."/>
            <person name="Ettema T.J."/>
        </authorList>
    </citation>
    <scope>NUCLEOTIDE SEQUENCE</scope>
</reference>
<organism evidence="1">
    <name type="scientific">marine sediment metagenome</name>
    <dbReference type="NCBI Taxonomy" id="412755"/>
    <lineage>
        <taxon>unclassified sequences</taxon>
        <taxon>metagenomes</taxon>
        <taxon>ecological metagenomes</taxon>
    </lineage>
</organism>
<proteinExistence type="predicted"/>
<dbReference type="EMBL" id="LAZR01020481">
    <property type="protein sequence ID" value="KKL88717.1"/>
    <property type="molecule type" value="Genomic_DNA"/>
</dbReference>
<protein>
    <submittedName>
        <fullName evidence="1">Uncharacterized protein</fullName>
    </submittedName>
</protein>
<sequence length="76" mass="8373">MLKDDVKELAALPNIAGYAVVAWDAERKSRAKWFTPRVGPVPLAVMPEHVKVTLLRIIGQHDTHAILEPFDDDGAA</sequence>
<name>A0A0F9IN87_9ZZZZ</name>
<dbReference type="AlphaFoldDB" id="A0A0F9IN87"/>
<accession>A0A0F9IN87</accession>
<evidence type="ECO:0000313" key="1">
    <source>
        <dbReference type="EMBL" id="KKL88717.1"/>
    </source>
</evidence>